<feature type="chain" id="PRO_5045675639" description="Secreted protein" evidence="1">
    <location>
        <begin position="26"/>
        <end position="154"/>
    </location>
</feature>
<protein>
    <recommendedName>
        <fullName evidence="4">Secreted protein</fullName>
    </recommendedName>
</protein>
<comment type="caution">
    <text evidence="2">The sequence shown here is derived from an EMBL/GenBank/DDBJ whole genome shotgun (WGS) entry which is preliminary data.</text>
</comment>
<reference evidence="2 3" key="1">
    <citation type="submission" date="2020-09" db="EMBL/GenBank/DDBJ databases">
        <title>novel species in genus Nocardioides.</title>
        <authorList>
            <person name="Zhang G."/>
        </authorList>
    </citation>
    <scope>NUCLEOTIDE SEQUENCE [LARGE SCALE GENOMIC DNA]</scope>
    <source>
        <strain evidence="2 3">19197</strain>
    </source>
</reference>
<evidence type="ECO:0000313" key="3">
    <source>
        <dbReference type="Proteomes" id="UP000649289"/>
    </source>
</evidence>
<dbReference type="EMBL" id="JACXYY010000004">
    <property type="protein sequence ID" value="MBD3915190.1"/>
    <property type="molecule type" value="Genomic_DNA"/>
</dbReference>
<evidence type="ECO:0000313" key="2">
    <source>
        <dbReference type="EMBL" id="MBD3915190.1"/>
    </source>
</evidence>
<name>A0ABR8MHZ2_9ACTN</name>
<proteinExistence type="predicted"/>
<evidence type="ECO:0008006" key="4">
    <source>
        <dbReference type="Google" id="ProtNLM"/>
    </source>
</evidence>
<feature type="signal peptide" evidence="1">
    <location>
        <begin position="1"/>
        <end position="25"/>
    </location>
</feature>
<dbReference type="PROSITE" id="PS51257">
    <property type="entry name" value="PROKAR_LIPOPROTEIN"/>
    <property type="match status" value="1"/>
</dbReference>
<sequence>MRHAHRRVAPALVALVCLGALSACGDDADDSAEPVEVEVGKAFSWNGFEIADGWKLTSVERSVNGDAVTTPNVKGTITNSSGEERAAIFEMVFSADSEPIATLSCSAPKMVEDQSQQFECPGLSATMPEDYDAVVVQPYVRDTGTGSSSSSSSG</sequence>
<accession>A0ABR8MHZ2</accession>
<keyword evidence="3" id="KW-1185">Reference proteome</keyword>
<dbReference type="RefSeq" id="WP_191199513.1">
    <property type="nucleotide sequence ID" value="NZ_BAAAPA010000005.1"/>
</dbReference>
<evidence type="ECO:0000256" key="1">
    <source>
        <dbReference type="SAM" id="SignalP"/>
    </source>
</evidence>
<organism evidence="2 3">
    <name type="scientific">Nocardioides hwasunensis</name>
    <dbReference type="NCBI Taxonomy" id="397258"/>
    <lineage>
        <taxon>Bacteria</taxon>
        <taxon>Bacillati</taxon>
        <taxon>Actinomycetota</taxon>
        <taxon>Actinomycetes</taxon>
        <taxon>Propionibacteriales</taxon>
        <taxon>Nocardioidaceae</taxon>
        <taxon>Nocardioides</taxon>
    </lineage>
</organism>
<keyword evidence="1" id="KW-0732">Signal</keyword>
<dbReference type="Proteomes" id="UP000649289">
    <property type="component" value="Unassembled WGS sequence"/>
</dbReference>
<gene>
    <name evidence="2" type="ORF">IEZ25_11245</name>
</gene>